<reference evidence="7 8" key="1">
    <citation type="submission" date="2015-02" db="EMBL/GenBank/DDBJ databases">
        <title>Draft genome sequences of ten Microbacterium spp. with emphasis on heavy metal contaminated environments.</title>
        <authorList>
            <person name="Corretto E."/>
        </authorList>
    </citation>
    <scope>NUCLEOTIDE SEQUENCE [LARGE SCALE GENOMIC DNA]</scope>
    <source>
        <strain evidence="7 8">DSM 12510</strain>
    </source>
</reference>
<evidence type="ECO:0000256" key="5">
    <source>
        <dbReference type="ARBA" id="ARBA00023136"/>
    </source>
</evidence>
<keyword evidence="2" id="KW-1003">Cell membrane</keyword>
<dbReference type="InterPro" id="IPR022791">
    <property type="entry name" value="L-PG_synthase/AglD"/>
</dbReference>
<feature type="transmembrane region" description="Helical" evidence="6">
    <location>
        <begin position="226"/>
        <end position="248"/>
    </location>
</feature>
<evidence type="ECO:0000256" key="2">
    <source>
        <dbReference type="ARBA" id="ARBA00022475"/>
    </source>
</evidence>
<feature type="transmembrane region" description="Helical" evidence="6">
    <location>
        <begin position="43"/>
        <end position="61"/>
    </location>
</feature>
<dbReference type="Pfam" id="PF03706">
    <property type="entry name" value="LPG_synthase_TM"/>
    <property type="match status" value="1"/>
</dbReference>
<evidence type="ECO:0000256" key="1">
    <source>
        <dbReference type="ARBA" id="ARBA00004651"/>
    </source>
</evidence>
<keyword evidence="4 6" id="KW-1133">Transmembrane helix</keyword>
<evidence type="ECO:0000256" key="4">
    <source>
        <dbReference type="ARBA" id="ARBA00022989"/>
    </source>
</evidence>
<proteinExistence type="predicted"/>
<dbReference type="RefSeq" id="WP_045275270.1">
    <property type="nucleotide sequence ID" value="NZ_BAAAUP010000006.1"/>
</dbReference>
<keyword evidence="5 6" id="KW-0472">Membrane</keyword>
<name>A0A0M2HAP3_9MICO</name>
<dbReference type="AlphaFoldDB" id="A0A0M2HAP3"/>
<organism evidence="7 8">
    <name type="scientific">Microbacterium terrae</name>
    <dbReference type="NCBI Taxonomy" id="69369"/>
    <lineage>
        <taxon>Bacteria</taxon>
        <taxon>Bacillati</taxon>
        <taxon>Actinomycetota</taxon>
        <taxon>Actinomycetes</taxon>
        <taxon>Micrococcales</taxon>
        <taxon>Microbacteriaceae</taxon>
        <taxon>Microbacterium</taxon>
    </lineage>
</organism>
<protein>
    <submittedName>
        <fullName evidence="7">Uncharacterized protein</fullName>
    </submittedName>
</protein>
<keyword evidence="3 6" id="KW-0812">Transmembrane</keyword>
<keyword evidence="8" id="KW-1185">Reference proteome</keyword>
<sequence length="315" mass="32790">MKRLLAVLRSPAVRWTFLAIAGASIVWFIYTNAADIGEALGRLSPWMLVAAGLASVVYVLMTLEAWRHVLRDLGARLTFRSAIPLFGVSQLGKYIPGGVWNIAAAAELGTAHGIPRRHSVAAMSLALLVSIISGTAVGALGFLVSPAPLFAQWGWVLWVGIPLLVLLVPPVMNRLIAFAWRLARLEPLETAVSTRGVALVTGWSVLAWIVAGGSVAILAIGMGAPATWLTLAQCVGGYALAWVAGFLFVIAPAGVGVREVVLAACLAGTVDQGAVAAIVLLSRLLLTAVDLGLAGIGAIDTRIVARREGRDGAGA</sequence>
<feature type="transmembrane region" description="Helical" evidence="6">
    <location>
        <begin position="120"/>
        <end position="143"/>
    </location>
</feature>
<dbReference type="Proteomes" id="UP000033956">
    <property type="component" value="Unassembled WGS sequence"/>
</dbReference>
<dbReference type="GO" id="GO:0005886">
    <property type="term" value="C:plasma membrane"/>
    <property type="evidence" value="ECO:0007669"/>
    <property type="project" value="UniProtKB-SubCell"/>
</dbReference>
<feature type="transmembrane region" description="Helical" evidence="6">
    <location>
        <begin position="12"/>
        <end position="31"/>
    </location>
</feature>
<evidence type="ECO:0000313" key="8">
    <source>
        <dbReference type="Proteomes" id="UP000033956"/>
    </source>
</evidence>
<gene>
    <name evidence="7" type="ORF">RS81_01319</name>
</gene>
<evidence type="ECO:0000256" key="3">
    <source>
        <dbReference type="ARBA" id="ARBA00022692"/>
    </source>
</evidence>
<accession>A0A0M2HAP3</accession>
<feature type="transmembrane region" description="Helical" evidence="6">
    <location>
        <begin position="155"/>
        <end position="176"/>
    </location>
</feature>
<comment type="subcellular location">
    <subcellularLocation>
        <location evidence="1">Cell membrane</location>
        <topology evidence="1">Multi-pass membrane protein</topology>
    </subcellularLocation>
</comment>
<feature type="transmembrane region" description="Helical" evidence="6">
    <location>
        <begin position="197"/>
        <end position="220"/>
    </location>
</feature>
<dbReference type="STRING" id="92835.RS81_01319"/>
<dbReference type="PATRIC" id="fig|92835.4.peg.1337"/>
<evidence type="ECO:0000256" key="6">
    <source>
        <dbReference type="SAM" id="Phobius"/>
    </source>
</evidence>
<dbReference type="OrthoDB" id="6057470at2"/>
<comment type="caution">
    <text evidence="7">The sequence shown here is derived from an EMBL/GenBank/DDBJ whole genome shotgun (WGS) entry which is preliminary data.</text>
</comment>
<evidence type="ECO:0000313" key="7">
    <source>
        <dbReference type="EMBL" id="KJL41734.1"/>
    </source>
</evidence>
<dbReference type="EMBL" id="JYIZ01000043">
    <property type="protein sequence ID" value="KJL41734.1"/>
    <property type="molecule type" value="Genomic_DNA"/>
</dbReference>